<dbReference type="Gene3D" id="3.40.50.300">
    <property type="entry name" value="P-loop containing nucleotide triphosphate hydrolases"/>
    <property type="match status" value="1"/>
</dbReference>
<feature type="domain" description="AAA" evidence="1">
    <location>
        <begin position="5"/>
        <end position="192"/>
    </location>
</feature>
<dbReference type="PANTHER" id="PTHR13696">
    <property type="entry name" value="P-LOOP CONTAINING NUCLEOSIDE TRIPHOSPHATE HYDROLASE"/>
    <property type="match status" value="1"/>
</dbReference>
<reference evidence="2 3" key="1">
    <citation type="submission" date="2020-02" db="EMBL/GenBank/DDBJ databases">
        <authorList>
            <consortium name="PulseNet: The National Subtyping Network for Foodborne Disease Surveillance"/>
            <person name="Tarr C.L."/>
            <person name="Trees E."/>
            <person name="Katz L.S."/>
            <person name="Carleton-Romer H.A."/>
            <person name="Stroika S."/>
            <person name="Kucerova Z."/>
            <person name="Roache K.F."/>
            <person name="Sabol A.L."/>
            <person name="Besser J."/>
            <person name="Gerner-Smidt P."/>
        </authorList>
    </citation>
    <scope>NUCLEOTIDE SEQUENCE [LARGE SCALE GENOMIC DNA]</scope>
    <source>
        <strain evidence="2 3">2014C-3796</strain>
    </source>
</reference>
<dbReference type="EMBL" id="AASXRC010000063">
    <property type="protein sequence ID" value="EFI0215924.1"/>
    <property type="molecule type" value="Genomic_DNA"/>
</dbReference>
<organism evidence="2 3">
    <name type="scientific">Escherichia coli</name>
    <dbReference type="NCBI Taxonomy" id="562"/>
    <lineage>
        <taxon>Bacteria</taxon>
        <taxon>Pseudomonadati</taxon>
        <taxon>Pseudomonadota</taxon>
        <taxon>Gammaproteobacteria</taxon>
        <taxon>Enterobacterales</taxon>
        <taxon>Enterobacteriaceae</taxon>
        <taxon>Escherichia</taxon>
    </lineage>
</organism>
<dbReference type="PANTHER" id="PTHR13696:SF52">
    <property type="entry name" value="PARA FAMILY PROTEIN CT_582"/>
    <property type="match status" value="1"/>
</dbReference>
<gene>
    <name evidence="2" type="ORF">BG944_005236</name>
</gene>
<comment type="caution">
    <text evidence="2">The sequence shown here is derived from an EMBL/GenBank/DDBJ whole genome shotgun (WGS) entry which is preliminary data.</text>
</comment>
<evidence type="ECO:0000259" key="1">
    <source>
        <dbReference type="Pfam" id="PF13614"/>
    </source>
</evidence>
<evidence type="ECO:0000313" key="3">
    <source>
        <dbReference type="Proteomes" id="UP000521994"/>
    </source>
</evidence>
<dbReference type="SUPFAM" id="SSF52540">
    <property type="entry name" value="P-loop containing nucleoside triphosphate hydrolases"/>
    <property type="match status" value="1"/>
</dbReference>
<dbReference type="AlphaFoldDB" id="A0A3E1VH09"/>
<dbReference type="InterPro" id="IPR050678">
    <property type="entry name" value="DNA_Partitioning_ATPase"/>
</dbReference>
<dbReference type="CDD" id="cd02042">
    <property type="entry name" value="ParAB_family"/>
    <property type="match status" value="1"/>
</dbReference>
<accession>A0A3E1VH09</accession>
<protein>
    <submittedName>
        <fullName evidence="2">AAA family ATPase</fullName>
    </submittedName>
</protein>
<dbReference type="InterPro" id="IPR027417">
    <property type="entry name" value="P-loop_NTPase"/>
</dbReference>
<evidence type="ECO:0000313" key="2">
    <source>
        <dbReference type="EMBL" id="EFI0215924.1"/>
    </source>
</evidence>
<dbReference type="Proteomes" id="UP000521994">
    <property type="component" value="Unassembled WGS sequence"/>
</dbReference>
<proteinExistence type="predicted"/>
<sequence>MTTPVISFINMKGGVGKTTLCVGIAEYLANFMDKKVLIIDIDPQFNATQSILSKYDRVKEYIADHLENTKTIRRIFETKSSLTGKVQQVTPDEIIIKMSEHLDMIFGDINTIFDIEQPAARLHKLKRFIEEHKLRDIYDFILIDSPPTISLFTDAALVASDYYIVPVKIDHYSILGATSLLSVIENIQDNYDHKNIQNLGFIYTNTLENLSKKTKKLKTDFESTEPFNELYFFDNQLKFVQDLMVGGRGNISSSYKSSRKYIKAICEEFLSRIQEVQTGGEDE</sequence>
<name>A0A3E1VH09_ECOLX</name>
<dbReference type="RefSeq" id="WP_000211299.1">
    <property type="nucleotide sequence ID" value="NZ_BFJU01000036.1"/>
</dbReference>
<dbReference type="Pfam" id="PF13614">
    <property type="entry name" value="AAA_31"/>
    <property type="match status" value="1"/>
</dbReference>
<dbReference type="InterPro" id="IPR025669">
    <property type="entry name" value="AAA_dom"/>
</dbReference>